<dbReference type="PRINTS" id="PR00344">
    <property type="entry name" value="BCTRLSENSOR"/>
</dbReference>
<evidence type="ECO:0000313" key="7">
    <source>
        <dbReference type="Proteomes" id="UP000185062"/>
    </source>
</evidence>
<dbReference type="Pfam" id="PF00512">
    <property type="entry name" value="HisKA"/>
    <property type="match status" value="1"/>
</dbReference>
<feature type="transmembrane region" description="Helical" evidence="4">
    <location>
        <begin position="66"/>
        <end position="84"/>
    </location>
</feature>
<evidence type="ECO:0000256" key="2">
    <source>
        <dbReference type="ARBA" id="ARBA00012438"/>
    </source>
</evidence>
<accession>A0A1N6J4N8</accession>
<feature type="transmembrane region" description="Helical" evidence="4">
    <location>
        <begin position="140"/>
        <end position="163"/>
    </location>
</feature>
<feature type="domain" description="Histidine kinase" evidence="5">
    <location>
        <begin position="336"/>
        <end position="544"/>
    </location>
</feature>
<sequence>MTISPSQPKQLNLWRPFSGASTTTYPEQFWRSLFYFNIYQLVIASGIATVTWIFHLTSFGSYHYHLFLYAALGHVLFSSLSIILLKLRRPGFDWQLSLQVSSSIAFICVMMYASGGIQSGLGVLLLVSLAGAGLISRGKLALFFASIASLGVLSQETYSLLYIENYHAQYTQAGLLSMGYFAVAWLAHRLAIHVTASEQLARRRGDDLENMSKINQLVIQELQEGILVVDENGHIRQHNSYAEKLISLDPSDILEPPRLADYAPILATRLATWRGGGNINFDLLRLAGSNILVRTRFVPVKKNSRTGVVIFLEDMSHIQAQVQQLKLAALGRLTANIAHEIRNPLSAIGHAAELLEEEQAPTPVQPRLLGIIRDNTQRLNKIVQDVLQLNRRNIAQSEILDAKYFIHTFMADFCLTERIDIDTFILSADEQTMISFDSGHLNQILWNLCRNAWRHCLKKKGSIQLKLSRNAAESNINLDIIDDGPGISPILLRQLFEPFFTTAASGTGLGLYIARELCEANHASLDYMDNSTGGHFKIICKSDSDHA</sequence>
<feature type="transmembrane region" description="Helical" evidence="4">
    <location>
        <begin position="104"/>
        <end position="128"/>
    </location>
</feature>
<dbReference type="InterPro" id="IPR036890">
    <property type="entry name" value="HATPase_C_sf"/>
</dbReference>
<dbReference type="GO" id="GO:0000155">
    <property type="term" value="F:phosphorelay sensor kinase activity"/>
    <property type="evidence" value="ECO:0007669"/>
    <property type="project" value="InterPro"/>
</dbReference>
<keyword evidence="4" id="KW-0812">Transmembrane</keyword>
<evidence type="ECO:0000313" key="6">
    <source>
        <dbReference type="EMBL" id="SIO39076.1"/>
    </source>
</evidence>
<dbReference type="InterPro" id="IPR005467">
    <property type="entry name" value="His_kinase_dom"/>
</dbReference>
<keyword evidence="3" id="KW-0597">Phosphoprotein</keyword>
<organism evidence="6 7">
    <name type="scientific">Nitrosomonas cryotolerans ATCC 49181</name>
    <dbReference type="NCBI Taxonomy" id="1131553"/>
    <lineage>
        <taxon>Bacteria</taxon>
        <taxon>Pseudomonadati</taxon>
        <taxon>Pseudomonadota</taxon>
        <taxon>Betaproteobacteria</taxon>
        <taxon>Nitrosomonadales</taxon>
        <taxon>Nitrosomonadaceae</taxon>
        <taxon>Nitrosomonas</taxon>
    </lineage>
</organism>
<dbReference type="eggNOG" id="COG5000">
    <property type="taxonomic scope" value="Bacteria"/>
</dbReference>
<feature type="transmembrane region" description="Helical" evidence="4">
    <location>
        <begin position="33"/>
        <end position="54"/>
    </location>
</feature>
<dbReference type="SUPFAM" id="SSF47384">
    <property type="entry name" value="Homodimeric domain of signal transducing histidine kinase"/>
    <property type="match status" value="1"/>
</dbReference>
<dbReference type="Proteomes" id="UP000185062">
    <property type="component" value="Unassembled WGS sequence"/>
</dbReference>
<gene>
    <name evidence="6" type="ORF">SAMN02743940_2297</name>
</gene>
<keyword evidence="7" id="KW-1185">Reference proteome</keyword>
<dbReference type="EC" id="2.7.13.3" evidence="2"/>
<dbReference type="InterPro" id="IPR036097">
    <property type="entry name" value="HisK_dim/P_sf"/>
</dbReference>
<feature type="transmembrane region" description="Helical" evidence="4">
    <location>
        <begin position="175"/>
        <end position="194"/>
    </location>
</feature>
<dbReference type="PROSITE" id="PS50109">
    <property type="entry name" value="HIS_KIN"/>
    <property type="match status" value="1"/>
</dbReference>
<dbReference type="CDD" id="cd00082">
    <property type="entry name" value="HisKA"/>
    <property type="match status" value="1"/>
</dbReference>
<dbReference type="RefSeq" id="WP_028462411.1">
    <property type="nucleotide sequence ID" value="NZ_FSRO01000001.1"/>
</dbReference>
<dbReference type="SUPFAM" id="SSF55785">
    <property type="entry name" value="PYP-like sensor domain (PAS domain)"/>
    <property type="match status" value="1"/>
</dbReference>
<evidence type="ECO:0000256" key="3">
    <source>
        <dbReference type="ARBA" id="ARBA00022553"/>
    </source>
</evidence>
<dbReference type="PANTHER" id="PTHR43065:SF52">
    <property type="entry name" value="SENSOR PROTEIN KINASE PILS"/>
    <property type="match status" value="1"/>
</dbReference>
<dbReference type="Gene3D" id="1.10.287.130">
    <property type="match status" value="1"/>
</dbReference>
<keyword evidence="6" id="KW-0418">Kinase</keyword>
<dbReference type="SUPFAM" id="SSF55874">
    <property type="entry name" value="ATPase domain of HSP90 chaperone/DNA topoisomerase II/histidine kinase"/>
    <property type="match status" value="1"/>
</dbReference>
<dbReference type="Gene3D" id="3.30.565.10">
    <property type="entry name" value="Histidine kinase-like ATPase, C-terminal domain"/>
    <property type="match status" value="1"/>
</dbReference>
<dbReference type="STRING" id="44575.SAMN05216419_10618"/>
<dbReference type="Pfam" id="PF25323">
    <property type="entry name" value="6TM_PilS"/>
    <property type="match status" value="1"/>
</dbReference>
<dbReference type="SMART" id="SM00387">
    <property type="entry name" value="HATPase_c"/>
    <property type="match status" value="1"/>
</dbReference>
<dbReference type="PANTHER" id="PTHR43065">
    <property type="entry name" value="SENSOR HISTIDINE KINASE"/>
    <property type="match status" value="1"/>
</dbReference>
<evidence type="ECO:0000256" key="1">
    <source>
        <dbReference type="ARBA" id="ARBA00000085"/>
    </source>
</evidence>
<name>A0A1N6J4N8_9PROT</name>
<keyword evidence="6" id="KW-0808">Transferase</keyword>
<dbReference type="InterPro" id="IPR004358">
    <property type="entry name" value="Sig_transdc_His_kin-like_C"/>
</dbReference>
<dbReference type="Pfam" id="PF02518">
    <property type="entry name" value="HATPase_c"/>
    <property type="match status" value="1"/>
</dbReference>
<reference evidence="6 7" key="1">
    <citation type="submission" date="2016-12" db="EMBL/GenBank/DDBJ databases">
        <authorList>
            <person name="Song W.-J."/>
            <person name="Kurnit D.M."/>
        </authorList>
    </citation>
    <scope>NUCLEOTIDE SEQUENCE [LARGE SCALE GENOMIC DNA]</scope>
    <source>
        <strain evidence="6 7">ATCC 49181</strain>
    </source>
</reference>
<dbReference type="InterPro" id="IPR003661">
    <property type="entry name" value="HisK_dim/P_dom"/>
</dbReference>
<keyword evidence="4" id="KW-1133">Transmembrane helix</keyword>
<protein>
    <recommendedName>
        <fullName evidence="2">histidine kinase</fullName>
        <ecNumber evidence="2">2.7.13.3</ecNumber>
    </recommendedName>
</protein>
<dbReference type="SMART" id="SM00388">
    <property type="entry name" value="HisKA"/>
    <property type="match status" value="1"/>
</dbReference>
<dbReference type="AlphaFoldDB" id="A0A1N6J4N8"/>
<evidence type="ECO:0000259" key="5">
    <source>
        <dbReference type="PROSITE" id="PS50109"/>
    </source>
</evidence>
<dbReference type="InterPro" id="IPR003594">
    <property type="entry name" value="HATPase_dom"/>
</dbReference>
<dbReference type="Gene3D" id="3.30.450.20">
    <property type="entry name" value="PAS domain"/>
    <property type="match status" value="1"/>
</dbReference>
<evidence type="ECO:0000256" key="4">
    <source>
        <dbReference type="SAM" id="Phobius"/>
    </source>
</evidence>
<proteinExistence type="predicted"/>
<comment type="catalytic activity">
    <reaction evidence="1">
        <text>ATP + protein L-histidine = ADP + protein N-phospho-L-histidine.</text>
        <dbReference type="EC" id="2.7.13.3"/>
    </reaction>
</comment>
<dbReference type="EMBL" id="FSRO01000001">
    <property type="protein sequence ID" value="SIO39076.1"/>
    <property type="molecule type" value="Genomic_DNA"/>
</dbReference>
<dbReference type="InterPro" id="IPR035965">
    <property type="entry name" value="PAS-like_dom_sf"/>
</dbReference>
<keyword evidence="4" id="KW-0472">Membrane</keyword>